<dbReference type="Proteomes" id="UP000471298">
    <property type="component" value="Unassembled WGS sequence"/>
</dbReference>
<reference evidence="2 3" key="1">
    <citation type="submission" date="2019-10" db="EMBL/GenBank/DDBJ databases">
        <title>Cardiobacteriales fam. a chemoheterotrophic member of the order Cardiobacteriales, and proposal of Cardiobacteriales fam. nov.</title>
        <authorList>
            <person name="Wang C."/>
        </authorList>
    </citation>
    <scope>NUCLEOTIDE SEQUENCE [LARGE SCALE GENOMIC DNA]</scope>
    <source>
        <strain evidence="2 3">ML27</strain>
    </source>
</reference>
<dbReference type="InterPro" id="IPR037523">
    <property type="entry name" value="VOC_core"/>
</dbReference>
<dbReference type="PROSITE" id="PS51819">
    <property type="entry name" value="VOC"/>
    <property type="match status" value="1"/>
</dbReference>
<name>A0A6N7ET68_9GAMM</name>
<dbReference type="RefSeq" id="WP_152809885.1">
    <property type="nucleotide sequence ID" value="NZ_WHNW01000004.1"/>
</dbReference>
<dbReference type="InterPro" id="IPR050383">
    <property type="entry name" value="GlyoxalaseI/FosfomycinResist"/>
</dbReference>
<accession>A0A6N7ET68</accession>
<dbReference type="Pfam" id="PF12681">
    <property type="entry name" value="Glyoxalase_2"/>
    <property type="match status" value="1"/>
</dbReference>
<dbReference type="CDD" id="cd07264">
    <property type="entry name" value="VOC_like"/>
    <property type="match status" value="1"/>
</dbReference>
<dbReference type="SUPFAM" id="SSF54593">
    <property type="entry name" value="Glyoxalase/Bleomycin resistance protein/Dihydroxybiphenyl dioxygenase"/>
    <property type="match status" value="1"/>
</dbReference>
<comment type="caution">
    <text evidence="2">The sequence shown here is derived from an EMBL/GenBank/DDBJ whole genome shotgun (WGS) entry which is preliminary data.</text>
</comment>
<keyword evidence="3" id="KW-1185">Reference proteome</keyword>
<dbReference type="InterPro" id="IPR029068">
    <property type="entry name" value="Glyas_Bleomycin-R_OHBP_Dase"/>
</dbReference>
<feature type="domain" description="VOC" evidence="1">
    <location>
        <begin position="2"/>
        <end position="127"/>
    </location>
</feature>
<dbReference type="PANTHER" id="PTHR21366">
    <property type="entry name" value="GLYOXALASE FAMILY PROTEIN"/>
    <property type="match status" value="1"/>
</dbReference>
<dbReference type="Gene3D" id="3.10.180.10">
    <property type="entry name" value="2,3-Dihydroxybiphenyl 1,2-Dioxygenase, domain 1"/>
    <property type="match status" value="1"/>
</dbReference>
<dbReference type="InParanoid" id="A0A6N7ET68"/>
<protein>
    <submittedName>
        <fullName evidence="2">VOC family protein</fullName>
    </submittedName>
</protein>
<organism evidence="2 3">
    <name type="scientific">Ostreibacterium oceani</name>
    <dbReference type="NCBI Taxonomy" id="2654998"/>
    <lineage>
        <taxon>Bacteria</taxon>
        <taxon>Pseudomonadati</taxon>
        <taxon>Pseudomonadota</taxon>
        <taxon>Gammaproteobacteria</taxon>
        <taxon>Cardiobacteriales</taxon>
        <taxon>Ostreibacteriaceae</taxon>
        <taxon>Ostreibacterium</taxon>
    </lineage>
</organism>
<evidence type="ECO:0000313" key="3">
    <source>
        <dbReference type="Proteomes" id="UP000471298"/>
    </source>
</evidence>
<gene>
    <name evidence="2" type="ORF">GCU85_04720</name>
</gene>
<dbReference type="PANTHER" id="PTHR21366:SF22">
    <property type="entry name" value="VOC DOMAIN-CONTAINING PROTEIN"/>
    <property type="match status" value="1"/>
</dbReference>
<dbReference type="InterPro" id="IPR025870">
    <property type="entry name" value="Glyoxalase-like_dom"/>
</dbReference>
<evidence type="ECO:0000259" key="1">
    <source>
        <dbReference type="PROSITE" id="PS51819"/>
    </source>
</evidence>
<sequence>MKLGYTIIYVPQVDASLAFFETAFGFSRRFLHESGDYGELETGETTLAFASHELGQMNFAAGFVAASESSQPLGFEVALVTTAVEEAHTKALAHGAVEIKAPESKPWGQMVSYVRCPDGTLVEICSPVSSQD</sequence>
<proteinExistence type="predicted"/>
<dbReference type="AlphaFoldDB" id="A0A6N7ET68"/>
<dbReference type="EMBL" id="WHNW01000004">
    <property type="protein sequence ID" value="MPV86034.1"/>
    <property type="molecule type" value="Genomic_DNA"/>
</dbReference>
<evidence type="ECO:0000313" key="2">
    <source>
        <dbReference type="EMBL" id="MPV86034.1"/>
    </source>
</evidence>